<reference evidence="1" key="1">
    <citation type="submission" date="2020-10" db="EMBL/GenBank/DDBJ databases">
        <authorList>
            <person name="Han B."/>
            <person name="Lu T."/>
            <person name="Zhao Q."/>
            <person name="Huang X."/>
            <person name="Zhao Y."/>
        </authorList>
    </citation>
    <scope>NUCLEOTIDE SEQUENCE</scope>
</reference>
<gene>
    <name evidence="1" type="ORF">NCGR_LOCUS978</name>
</gene>
<name>A0A811MCU3_9POAL</name>
<organism evidence="1 2">
    <name type="scientific">Miscanthus lutarioriparius</name>
    <dbReference type="NCBI Taxonomy" id="422564"/>
    <lineage>
        <taxon>Eukaryota</taxon>
        <taxon>Viridiplantae</taxon>
        <taxon>Streptophyta</taxon>
        <taxon>Embryophyta</taxon>
        <taxon>Tracheophyta</taxon>
        <taxon>Spermatophyta</taxon>
        <taxon>Magnoliopsida</taxon>
        <taxon>Liliopsida</taxon>
        <taxon>Poales</taxon>
        <taxon>Poaceae</taxon>
        <taxon>PACMAD clade</taxon>
        <taxon>Panicoideae</taxon>
        <taxon>Andropogonodae</taxon>
        <taxon>Andropogoneae</taxon>
        <taxon>Saccharinae</taxon>
        <taxon>Miscanthus</taxon>
    </lineage>
</organism>
<dbReference type="OrthoDB" id="689621at2759"/>
<dbReference type="AlphaFoldDB" id="A0A811MCU3"/>
<protein>
    <submittedName>
        <fullName evidence="1">Uncharacterized protein</fullName>
    </submittedName>
</protein>
<proteinExistence type="predicted"/>
<evidence type="ECO:0000313" key="1">
    <source>
        <dbReference type="EMBL" id="CAD6202740.1"/>
    </source>
</evidence>
<keyword evidence="2" id="KW-1185">Reference proteome</keyword>
<evidence type="ECO:0000313" key="2">
    <source>
        <dbReference type="Proteomes" id="UP000604825"/>
    </source>
</evidence>
<dbReference type="Proteomes" id="UP000604825">
    <property type="component" value="Unassembled WGS sequence"/>
</dbReference>
<comment type="caution">
    <text evidence="1">The sequence shown here is derived from an EMBL/GenBank/DDBJ whole genome shotgun (WGS) entry which is preliminary data.</text>
</comment>
<dbReference type="EMBL" id="CAJGYO010000001">
    <property type="protein sequence ID" value="CAD6202740.1"/>
    <property type="molecule type" value="Genomic_DNA"/>
</dbReference>
<sequence>MERQRMNEIVKDLESIWKLEEIKARQRSRDRYVKEGDRNTAYFQAVINQRNRKKRISGLEGPDGWIDDNKGMLEHVVDFYRKLFDKEENSCVKLGQDFWEVDEKVTALENEMLEALLAS</sequence>
<accession>A0A811MCU3</accession>